<evidence type="ECO:0000313" key="5">
    <source>
        <dbReference type="Proteomes" id="UP000215914"/>
    </source>
</evidence>
<gene>
    <name evidence="4" type="ORF">HannXRQ_Chr06g0170441</name>
    <name evidence="3" type="ORF">HanXRQr2_Chr06g0246781</name>
</gene>
<keyword evidence="2" id="KW-0812">Transmembrane</keyword>
<protein>
    <submittedName>
        <fullName evidence="4">Uncharacterized protein</fullName>
    </submittedName>
</protein>
<feature type="coiled-coil region" evidence="1">
    <location>
        <begin position="52"/>
        <end position="86"/>
    </location>
</feature>
<dbReference type="InParanoid" id="A0A251UJ42"/>
<sequence length="104" mass="11739">MENGVRLDDGSNLTEQLANLSVGDGVNGCRSDVDNINGMNKSDGLFQVMKAVEAAEATIKQQMEENQRLRSELQKRDQELEDYVRVLSFLLACSLIIFCQLYFF</sequence>
<evidence type="ECO:0000313" key="4">
    <source>
        <dbReference type="EMBL" id="OTG22341.1"/>
    </source>
</evidence>
<accession>A0A251UJ42</accession>
<keyword evidence="5" id="KW-1185">Reference proteome</keyword>
<proteinExistence type="predicted"/>
<name>A0A251UJ42_HELAN</name>
<evidence type="ECO:0000313" key="3">
    <source>
        <dbReference type="EMBL" id="KAF5801322.1"/>
    </source>
</evidence>
<dbReference type="EMBL" id="MNCJ02000321">
    <property type="protein sequence ID" value="KAF5801322.1"/>
    <property type="molecule type" value="Genomic_DNA"/>
</dbReference>
<dbReference type="AlphaFoldDB" id="A0A251UJ42"/>
<organism evidence="4 5">
    <name type="scientific">Helianthus annuus</name>
    <name type="common">Common sunflower</name>
    <dbReference type="NCBI Taxonomy" id="4232"/>
    <lineage>
        <taxon>Eukaryota</taxon>
        <taxon>Viridiplantae</taxon>
        <taxon>Streptophyta</taxon>
        <taxon>Embryophyta</taxon>
        <taxon>Tracheophyta</taxon>
        <taxon>Spermatophyta</taxon>
        <taxon>Magnoliopsida</taxon>
        <taxon>eudicotyledons</taxon>
        <taxon>Gunneridae</taxon>
        <taxon>Pentapetalae</taxon>
        <taxon>asterids</taxon>
        <taxon>campanulids</taxon>
        <taxon>Asterales</taxon>
        <taxon>Asteraceae</taxon>
        <taxon>Asteroideae</taxon>
        <taxon>Heliantheae alliance</taxon>
        <taxon>Heliantheae</taxon>
        <taxon>Helianthus</taxon>
    </lineage>
</organism>
<reference evidence="3 5" key="1">
    <citation type="journal article" date="2017" name="Nature">
        <title>The sunflower genome provides insights into oil metabolism, flowering and Asterid evolution.</title>
        <authorList>
            <person name="Badouin H."/>
            <person name="Gouzy J."/>
            <person name="Grassa C.J."/>
            <person name="Murat F."/>
            <person name="Staton S.E."/>
            <person name="Cottret L."/>
            <person name="Lelandais-Briere C."/>
            <person name="Owens G.L."/>
            <person name="Carrere S."/>
            <person name="Mayjonade B."/>
            <person name="Legrand L."/>
            <person name="Gill N."/>
            <person name="Kane N.C."/>
            <person name="Bowers J.E."/>
            <person name="Hubner S."/>
            <person name="Bellec A."/>
            <person name="Berard A."/>
            <person name="Berges H."/>
            <person name="Blanchet N."/>
            <person name="Boniface M.C."/>
            <person name="Brunel D."/>
            <person name="Catrice O."/>
            <person name="Chaidir N."/>
            <person name="Claudel C."/>
            <person name="Donnadieu C."/>
            <person name="Faraut T."/>
            <person name="Fievet G."/>
            <person name="Helmstetter N."/>
            <person name="King M."/>
            <person name="Knapp S.J."/>
            <person name="Lai Z."/>
            <person name="Le Paslier M.C."/>
            <person name="Lippi Y."/>
            <person name="Lorenzon L."/>
            <person name="Mandel J.R."/>
            <person name="Marage G."/>
            <person name="Marchand G."/>
            <person name="Marquand E."/>
            <person name="Bret-Mestries E."/>
            <person name="Morien E."/>
            <person name="Nambeesan S."/>
            <person name="Nguyen T."/>
            <person name="Pegot-Espagnet P."/>
            <person name="Pouilly N."/>
            <person name="Raftis F."/>
            <person name="Sallet E."/>
            <person name="Schiex T."/>
            <person name="Thomas J."/>
            <person name="Vandecasteele C."/>
            <person name="Vares D."/>
            <person name="Vear F."/>
            <person name="Vautrin S."/>
            <person name="Crespi M."/>
            <person name="Mangin B."/>
            <person name="Burke J.M."/>
            <person name="Salse J."/>
            <person name="Munos S."/>
            <person name="Vincourt P."/>
            <person name="Rieseberg L.H."/>
            <person name="Langlade N.B."/>
        </authorList>
    </citation>
    <scope>NUCLEOTIDE SEQUENCE [LARGE SCALE GENOMIC DNA]</scope>
    <source>
        <strain evidence="5">cv. SF193</strain>
        <tissue evidence="3">Leaves</tissue>
    </source>
</reference>
<keyword evidence="1" id="KW-0175">Coiled coil</keyword>
<keyword evidence="2" id="KW-1133">Transmembrane helix</keyword>
<feature type="transmembrane region" description="Helical" evidence="2">
    <location>
        <begin position="83"/>
        <end position="103"/>
    </location>
</feature>
<dbReference type="Proteomes" id="UP000215914">
    <property type="component" value="Chromosome 6"/>
</dbReference>
<dbReference type="EMBL" id="CM007895">
    <property type="protein sequence ID" value="OTG22341.1"/>
    <property type="molecule type" value="Genomic_DNA"/>
</dbReference>
<evidence type="ECO:0000256" key="2">
    <source>
        <dbReference type="SAM" id="Phobius"/>
    </source>
</evidence>
<keyword evidence="2" id="KW-0472">Membrane</keyword>
<reference evidence="4" key="2">
    <citation type="submission" date="2017-02" db="EMBL/GenBank/DDBJ databases">
        <title>Sunflower complete genome.</title>
        <authorList>
            <person name="Langlade N."/>
            <person name="Munos S."/>
        </authorList>
    </citation>
    <scope>NUCLEOTIDE SEQUENCE [LARGE SCALE GENOMIC DNA]</scope>
    <source>
        <tissue evidence="4">Leaves</tissue>
    </source>
</reference>
<reference evidence="3" key="3">
    <citation type="submission" date="2020-06" db="EMBL/GenBank/DDBJ databases">
        <title>Helianthus annuus Genome sequencing and assembly Release 2.</title>
        <authorList>
            <person name="Gouzy J."/>
            <person name="Langlade N."/>
            <person name="Munos S."/>
        </authorList>
    </citation>
    <scope>NUCLEOTIDE SEQUENCE</scope>
    <source>
        <tissue evidence="3">Leaves</tissue>
    </source>
</reference>
<evidence type="ECO:0000256" key="1">
    <source>
        <dbReference type="SAM" id="Coils"/>
    </source>
</evidence>
<dbReference type="Gramene" id="mRNA:HanXRQr2_Chr06g0246781">
    <property type="protein sequence ID" value="mRNA:HanXRQr2_Chr06g0246781"/>
    <property type="gene ID" value="HanXRQr2_Chr06g0246781"/>
</dbReference>